<accession>A0A1I7TTS8</accession>
<keyword evidence="1" id="KW-1185">Reference proteome</keyword>
<dbReference type="Proteomes" id="UP000095282">
    <property type="component" value="Unplaced"/>
</dbReference>
<dbReference type="PANTHER" id="PTHR21503">
    <property type="entry name" value="F-BOX-CONTAINING HYPOTHETICAL PROTEIN C.ELEGANS"/>
    <property type="match status" value="1"/>
</dbReference>
<reference evidence="2" key="1">
    <citation type="submission" date="2016-11" db="UniProtKB">
        <authorList>
            <consortium name="WormBaseParasite"/>
        </authorList>
    </citation>
    <scope>IDENTIFICATION</scope>
</reference>
<proteinExistence type="predicted"/>
<protein>
    <submittedName>
        <fullName evidence="2">F-box domain-containing protein</fullName>
    </submittedName>
</protein>
<dbReference type="WBParaSite" id="Csp11.Scaffold629.g11705.t1">
    <property type="protein sequence ID" value="Csp11.Scaffold629.g11705.t1"/>
    <property type="gene ID" value="Csp11.Scaffold629.g11705"/>
</dbReference>
<name>A0A1I7TTS8_9PELO</name>
<organism evidence="1 2">
    <name type="scientific">Caenorhabditis tropicalis</name>
    <dbReference type="NCBI Taxonomy" id="1561998"/>
    <lineage>
        <taxon>Eukaryota</taxon>
        <taxon>Metazoa</taxon>
        <taxon>Ecdysozoa</taxon>
        <taxon>Nematoda</taxon>
        <taxon>Chromadorea</taxon>
        <taxon>Rhabditida</taxon>
        <taxon>Rhabditina</taxon>
        <taxon>Rhabditomorpha</taxon>
        <taxon>Rhabditoidea</taxon>
        <taxon>Rhabditidae</taxon>
        <taxon>Peloderinae</taxon>
        <taxon>Caenorhabditis</taxon>
    </lineage>
</organism>
<sequence>MSSFPLLELPFVAFKNVIYQMDPVDVLIQTQHSKFFKSIITAHKCLRVPCLSFSLTVSKDRTTIELYFDREFPDEKKLKDYGQDDPNRFEFIFYGRWRSNAEDYTKKFLEVLKPKGISLHFMDVDLADYCNHFMFYYVEKFSEIRLNQTKASEKELKFFVENIKTEVLYCSMSTVFLESVPLDLKAETVRIDNPSFLDFQSILNMKCKRMSLEDPCKNLKISDFVTLIRNWMEMGNLKDLEMFEMRIHGQVDEEPYLDSDELRKTVFQEAMEMKGAAKETSSKYLLALRRTDGKLATISIRSYFQFIVVQDSGPFFDPSIFRNSIFN</sequence>
<dbReference type="PANTHER" id="PTHR21503:SF8">
    <property type="entry name" value="F-BOX ASSOCIATED DOMAIN-CONTAINING PROTEIN-RELATED"/>
    <property type="match status" value="1"/>
</dbReference>
<dbReference type="AlphaFoldDB" id="A0A1I7TTS8"/>
<evidence type="ECO:0000313" key="2">
    <source>
        <dbReference type="WBParaSite" id="Csp11.Scaffold629.g11705.t1"/>
    </source>
</evidence>
<evidence type="ECO:0000313" key="1">
    <source>
        <dbReference type="Proteomes" id="UP000095282"/>
    </source>
</evidence>